<evidence type="ECO:0000313" key="3">
    <source>
        <dbReference type="Proteomes" id="UP000632273"/>
    </source>
</evidence>
<dbReference type="Proteomes" id="UP000632273">
    <property type="component" value="Unassembled WGS sequence"/>
</dbReference>
<keyword evidence="1" id="KW-1133">Transmembrane helix</keyword>
<keyword evidence="3" id="KW-1185">Reference proteome</keyword>
<feature type="transmembrane region" description="Helical" evidence="1">
    <location>
        <begin position="94"/>
        <end position="114"/>
    </location>
</feature>
<evidence type="ECO:0000313" key="2">
    <source>
        <dbReference type="EMBL" id="GGF27209.1"/>
    </source>
</evidence>
<reference evidence="3" key="1">
    <citation type="journal article" date="2019" name="Int. J. Syst. Evol. Microbiol.">
        <title>The Global Catalogue of Microorganisms (GCM) 10K type strain sequencing project: providing services to taxonomists for standard genome sequencing and annotation.</title>
        <authorList>
            <consortium name="The Broad Institute Genomics Platform"/>
            <consortium name="The Broad Institute Genome Sequencing Center for Infectious Disease"/>
            <person name="Wu L."/>
            <person name="Ma J."/>
        </authorList>
    </citation>
    <scope>NUCLEOTIDE SEQUENCE [LARGE SCALE GENOMIC DNA]</scope>
    <source>
        <strain evidence="3">CGMCC 1.15197</strain>
    </source>
</reference>
<keyword evidence="1" id="KW-0812">Transmembrane</keyword>
<dbReference type="RefSeq" id="WP_188816212.1">
    <property type="nucleotide sequence ID" value="NZ_BMHT01000011.1"/>
</dbReference>
<name>A0ABQ1UUL2_9BACT</name>
<comment type="caution">
    <text evidence="2">The sequence shown here is derived from an EMBL/GenBank/DDBJ whole genome shotgun (WGS) entry which is preliminary data.</text>
</comment>
<keyword evidence="1" id="KW-0472">Membrane</keyword>
<evidence type="ECO:0000256" key="1">
    <source>
        <dbReference type="SAM" id="Phobius"/>
    </source>
</evidence>
<dbReference type="InterPro" id="IPR025408">
    <property type="entry name" value="DUF4134"/>
</dbReference>
<protein>
    <submittedName>
        <fullName evidence="2">Conjugal transfer protein</fullName>
    </submittedName>
</protein>
<organism evidence="2 3">
    <name type="scientific">Hymenobacter cavernae</name>
    <dbReference type="NCBI Taxonomy" id="2044852"/>
    <lineage>
        <taxon>Bacteria</taxon>
        <taxon>Pseudomonadati</taxon>
        <taxon>Bacteroidota</taxon>
        <taxon>Cytophagia</taxon>
        <taxon>Cytophagales</taxon>
        <taxon>Hymenobacteraceae</taxon>
        <taxon>Hymenobacter</taxon>
    </lineage>
</organism>
<proteinExistence type="predicted"/>
<feature type="transmembrane region" description="Helical" evidence="1">
    <location>
        <begin position="61"/>
        <end position="82"/>
    </location>
</feature>
<dbReference type="EMBL" id="BMHT01000011">
    <property type="protein sequence ID" value="GGF27209.1"/>
    <property type="molecule type" value="Genomic_DNA"/>
</dbReference>
<accession>A0ABQ1UUL2</accession>
<sequence length="115" mass="11965">MLNKPFIFTGPGKSSRAKVKAILTALVVLATATASLAQGDGSGGITKATSMISGYFDNLTLLMYAIGAAAGLGGAITAFIKWNSGDQNTQKHLTAWFGSCIFLVVSATILRSFFL</sequence>
<dbReference type="Pfam" id="PF13572">
    <property type="entry name" value="DUF4134"/>
    <property type="match status" value="1"/>
</dbReference>
<gene>
    <name evidence="2" type="ORF">GCM10011383_43550</name>
</gene>